<sequence length="440" mass="49328">MKRIVTLLLAFTLVFSTCTLSYAAENETTDSKAETATIVFNKIILKDDNGNERLLKLTIKGVVGVQLDDCRVYYEDYQHSYLDTYYGDETYFTYDEDKQEEIWNGKGELIKNGIDIIPVIQGAEVLLEVIDGKDDLDFYPGYFCFINDEKTVISQGMGQGGFLGTGTALVFDKLSVGTFDEFPIYLNNKPVGIMVVDPKTYPQPTKEKIEAVKTELGITDSSVIKEDTTKEEENVKEEEPKKDTEAVPGLNNFEQVNEYTPDTFNDVEDGIWYADSVRNCYELGIMNGKGDNQFAPKGSISVAEAIAMASRTNKIYAGLGSEIEKTGDTWYDGFVKYAVENNIIKEDQFDDYTRKITKAELSYLFAKSVPEEEFTAIQLYLLPDVDDDTDYSSEIYLLFNAGVVTGSDENATFHPTNNITRAEASAIINRVINPDSRKAL</sequence>
<protein>
    <submittedName>
        <fullName evidence="1">Uncharacterized protein</fullName>
    </submittedName>
</protein>
<dbReference type="EMBL" id="BTPU01000013">
    <property type="protein sequence ID" value="GMQ61746.1"/>
    <property type="molecule type" value="Genomic_DNA"/>
</dbReference>
<reference evidence="1" key="1">
    <citation type="submission" date="2023-09" db="EMBL/GenBank/DDBJ databases">
        <title>Vallitalea sediminicola and Vallitalea maricola sp. nov., anaerobic bacteria isolated from marine sediment.</title>
        <authorList>
            <person name="Hirano S."/>
            <person name="Maeda A."/>
            <person name="Terahara T."/>
            <person name="Mori K."/>
            <person name="Hamada M."/>
            <person name="Matsumoto R."/>
            <person name="Kobayashi T."/>
        </authorList>
    </citation>
    <scope>NUCLEOTIDE SEQUENCE</scope>
    <source>
        <strain evidence="1">AN17-2</strain>
    </source>
</reference>
<gene>
    <name evidence="1" type="ORF">AN2V17_09750</name>
</gene>
<evidence type="ECO:0000313" key="2">
    <source>
        <dbReference type="Proteomes" id="UP001374599"/>
    </source>
</evidence>
<comment type="caution">
    <text evidence="1">The sequence shown here is derived from an EMBL/GenBank/DDBJ whole genome shotgun (WGS) entry which is preliminary data.</text>
</comment>
<proteinExistence type="predicted"/>
<dbReference type="Proteomes" id="UP001374599">
    <property type="component" value="Unassembled WGS sequence"/>
</dbReference>
<keyword evidence="2" id="KW-1185">Reference proteome</keyword>
<name>A0ACB5UH02_9FIRM</name>
<accession>A0ACB5UH02</accession>
<organism evidence="1 2">
    <name type="scientific">Vallitalea maricola</name>
    <dbReference type="NCBI Taxonomy" id="3074433"/>
    <lineage>
        <taxon>Bacteria</taxon>
        <taxon>Bacillati</taxon>
        <taxon>Bacillota</taxon>
        <taxon>Clostridia</taxon>
        <taxon>Lachnospirales</taxon>
        <taxon>Vallitaleaceae</taxon>
        <taxon>Vallitalea</taxon>
    </lineage>
</organism>
<evidence type="ECO:0000313" key="1">
    <source>
        <dbReference type="EMBL" id="GMQ61746.1"/>
    </source>
</evidence>